<dbReference type="RefSeq" id="XP_075099546.1">
    <property type="nucleotide sequence ID" value="XM_075243445.1"/>
</dbReference>
<reference evidence="2" key="2">
    <citation type="submission" date="2025-08" db="UniProtKB">
        <authorList>
            <consortium name="RefSeq"/>
        </authorList>
    </citation>
    <scope>IDENTIFICATION</scope>
    <source>
        <tissue evidence="2">Leaf</tissue>
    </source>
</reference>
<accession>A0AC58TQP4</accession>
<protein>
    <submittedName>
        <fullName evidence="2">Uncharacterized protein LOC107768491</fullName>
    </submittedName>
</protein>
<evidence type="ECO:0000313" key="1">
    <source>
        <dbReference type="Proteomes" id="UP000790787"/>
    </source>
</evidence>
<sequence length="283" mass="31678">MDIKRVAAAQEYEDFLPTSMMVHENDYDTLLFNLTGFKKEQVKIQLSKTGILKISGQRPVYKWQRFQKDIPVSENCEKSKISARFVNSNILCVKYPKLIISEDKKIKKLPASANEQATMEKTTLEPILKEEPKNTIPKTSEQTEAISLPKSNSEDGNTTSSCNKSDDQSINDKEFPAGDAPLPNNPASEPHEDQNTTSIDEPKINNSRTIEQTRVEPDNGNNSNNNNNNNSVSVPNKLGSASDYFAKLKMRKEVINMTLVALLVLGVGRYVINVMKSPKKAKE</sequence>
<keyword evidence="1" id="KW-1185">Reference proteome</keyword>
<evidence type="ECO:0000313" key="2">
    <source>
        <dbReference type="RefSeq" id="XP_075099546.1"/>
    </source>
</evidence>
<reference evidence="1" key="1">
    <citation type="journal article" date="2014" name="Nat. Commun.">
        <title>The tobacco genome sequence and its comparison with those of tomato and potato.</title>
        <authorList>
            <person name="Sierro N."/>
            <person name="Battey J.N."/>
            <person name="Ouadi S."/>
            <person name="Bakaher N."/>
            <person name="Bovet L."/>
            <person name="Willig A."/>
            <person name="Goepfert S."/>
            <person name="Peitsch M.C."/>
            <person name="Ivanov N.V."/>
        </authorList>
    </citation>
    <scope>NUCLEOTIDE SEQUENCE [LARGE SCALE GENOMIC DNA]</scope>
</reference>
<proteinExistence type="predicted"/>
<organism evidence="1 2">
    <name type="scientific">Nicotiana tabacum</name>
    <name type="common">Common tobacco</name>
    <dbReference type="NCBI Taxonomy" id="4097"/>
    <lineage>
        <taxon>Eukaryota</taxon>
        <taxon>Viridiplantae</taxon>
        <taxon>Streptophyta</taxon>
        <taxon>Embryophyta</taxon>
        <taxon>Tracheophyta</taxon>
        <taxon>Spermatophyta</taxon>
        <taxon>Magnoliopsida</taxon>
        <taxon>eudicotyledons</taxon>
        <taxon>Gunneridae</taxon>
        <taxon>Pentapetalae</taxon>
        <taxon>asterids</taxon>
        <taxon>lamiids</taxon>
        <taxon>Solanales</taxon>
        <taxon>Solanaceae</taxon>
        <taxon>Nicotianoideae</taxon>
        <taxon>Nicotianeae</taxon>
        <taxon>Nicotiana</taxon>
    </lineage>
</organism>
<name>A0AC58TQP4_TOBAC</name>
<gene>
    <name evidence="2" type="primary">LOC107768491</name>
</gene>
<dbReference type="Proteomes" id="UP000790787">
    <property type="component" value="Chromosome 22"/>
</dbReference>